<name>A0ABV7HJV8_9GAMM</name>
<keyword evidence="4" id="KW-1134">Transmembrane beta strand</keyword>
<evidence type="ECO:0000313" key="11">
    <source>
        <dbReference type="Proteomes" id="UP001595476"/>
    </source>
</evidence>
<dbReference type="InterPro" id="IPR010130">
    <property type="entry name" value="T1SS_OMP_TolC"/>
</dbReference>
<evidence type="ECO:0000256" key="3">
    <source>
        <dbReference type="ARBA" id="ARBA00022448"/>
    </source>
</evidence>
<dbReference type="InterPro" id="IPR003423">
    <property type="entry name" value="OMP_efflux"/>
</dbReference>
<feature type="signal peptide" evidence="9">
    <location>
        <begin position="1"/>
        <end position="23"/>
    </location>
</feature>
<comment type="caution">
    <text evidence="10">The sequence shown here is derived from an EMBL/GenBank/DDBJ whole genome shotgun (WGS) entry which is preliminary data.</text>
</comment>
<comment type="similarity">
    <text evidence="2">Belongs to the outer membrane factor (OMF) (TC 1.B.17) family.</text>
</comment>
<keyword evidence="3" id="KW-0813">Transport</keyword>
<gene>
    <name evidence="10" type="ORF">ACFOEK_18845</name>
</gene>
<dbReference type="Proteomes" id="UP001595476">
    <property type="component" value="Unassembled WGS sequence"/>
</dbReference>
<dbReference type="EMBL" id="JBHRSZ010000007">
    <property type="protein sequence ID" value="MFC3153106.1"/>
    <property type="molecule type" value="Genomic_DNA"/>
</dbReference>
<evidence type="ECO:0000256" key="2">
    <source>
        <dbReference type="ARBA" id="ARBA00007613"/>
    </source>
</evidence>
<evidence type="ECO:0000256" key="9">
    <source>
        <dbReference type="SAM" id="SignalP"/>
    </source>
</evidence>
<dbReference type="Gene3D" id="1.20.1600.10">
    <property type="entry name" value="Outer membrane efflux proteins (OEP)"/>
    <property type="match status" value="1"/>
</dbReference>
<comment type="subcellular location">
    <subcellularLocation>
        <location evidence="1">Cell outer membrane</location>
    </subcellularLocation>
</comment>
<dbReference type="PANTHER" id="PTHR30026">
    <property type="entry name" value="OUTER MEMBRANE PROTEIN TOLC"/>
    <property type="match status" value="1"/>
</dbReference>
<proteinExistence type="inferred from homology"/>
<dbReference type="SUPFAM" id="SSF56954">
    <property type="entry name" value="Outer membrane efflux proteins (OEP)"/>
    <property type="match status" value="1"/>
</dbReference>
<protein>
    <submittedName>
        <fullName evidence="10">TolC family outer membrane protein</fullName>
    </submittedName>
</protein>
<dbReference type="PANTHER" id="PTHR30026:SF20">
    <property type="entry name" value="OUTER MEMBRANE PROTEIN TOLC"/>
    <property type="match status" value="1"/>
</dbReference>
<keyword evidence="11" id="KW-1185">Reference proteome</keyword>
<evidence type="ECO:0000256" key="4">
    <source>
        <dbReference type="ARBA" id="ARBA00022452"/>
    </source>
</evidence>
<evidence type="ECO:0000313" key="10">
    <source>
        <dbReference type="EMBL" id="MFC3153106.1"/>
    </source>
</evidence>
<dbReference type="InterPro" id="IPR051906">
    <property type="entry name" value="TolC-like"/>
</dbReference>
<feature type="coiled-coil region" evidence="8">
    <location>
        <begin position="318"/>
        <end position="345"/>
    </location>
</feature>
<evidence type="ECO:0000256" key="6">
    <source>
        <dbReference type="ARBA" id="ARBA00023136"/>
    </source>
</evidence>
<evidence type="ECO:0000256" key="7">
    <source>
        <dbReference type="ARBA" id="ARBA00023237"/>
    </source>
</evidence>
<dbReference type="NCBIfam" id="TIGR01844">
    <property type="entry name" value="type_I_sec_TolC"/>
    <property type="match status" value="1"/>
</dbReference>
<dbReference type="Pfam" id="PF02321">
    <property type="entry name" value="OEP"/>
    <property type="match status" value="2"/>
</dbReference>
<evidence type="ECO:0000256" key="5">
    <source>
        <dbReference type="ARBA" id="ARBA00022692"/>
    </source>
</evidence>
<keyword evidence="8" id="KW-0175">Coiled coil</keyword>
<evidence type="ECO:0000256" key="1">
    <source>
        <dbReference type="ARBA" id="ARBA00004442"/>
    </source>
</evidence>
<evidence type="ECO:0000256" key="8">
    <source>
        <dbReference type="SAM" id="Coils"/>
    </source>
</evidence>
<keyword evidence="7" id="KW-0998">Cell outer membrane</keyword>
<keyword evidence="6" id="KW-0472">Membrane</keyword>
<keyword evidence="5" id="KW-0812">Transmembrane</keyword>
<keyword evidence="9" id="KW-0732">Signal</keyword>
<accession>A0ABV7HJV8</accession>
<sequence>MLKGHLKYSALLLSLGIAPAWSANLVDIYQDAIVKDAEIAASKARFDSNKEVEEQAFSSLLPQVGLGASYSNTDTKNSSPFNDSDSETTEWNIQGRQVLFDGSVWNTWKAAQNSTQAAQYTYLADQQSLTLRTAVAYIGVLRAHENLTLRIAEEKAVGRQLEQTKQHFEVGLIPITDVHEAQASFDGARVNRIVAQNDLNIAFEDLTKLTGEMYPDLDALSQEYPIANPVPAAAQDWVTKALEKNPSLAAAQYAVTAAQENVDASQAGHYPTIDVTASYGQQTIDGDNQLADSDPENTVVALNFNLPLYAGGGVSSSVRKATSDLEEARHNLTFANRNITQQTRTLYSQVTSSVLRIDARKQSVVSSQSALEATELGYEVGTRNIVDVLIAQRNLYEAQRNLADARYDYIVAYFQLKQVSGELAQVDIEELNNWLTGGKVTTVEVTKNL</sequence>
<organism evidence="10 11">
    <name type="scientific">Litoribrevibacter euphylliae</name>
    <dbReference type="NCBI Taxonomy" id="1834034"/>
    <lineage>
        <taxon>Bacteria</taxon>
        <taxon>Pseudomonadati</taxon>
        <taxon>Pseudomonadota</taxon>
        <taxon>Gammaproteobacteria</taxon>
        <taxon>Oceanospirillales</taxon>
        <taxon>Oceanospirillaceae</taxon>
        <taxon>Litoribrevibacter</taxon>
    </lineage>
</organism>
<dbReference type="RefSeq" id="WP_386723021.1">
    <property type="nucleotide sequence ID" value="NZ_JBHRSZ010000007.1"/>
</dbReference>
<reference evidence="11" key="1">
    <citation type="journal article" date="2019" name="Int. J. Syst. Evol. Microbiol.">
        <title>The Global Catalogue of Microorganisms (GCM) 10K type strain sequencing project: providing services to taxonomists for standard genome sequencing and annotation.</title>
        <authorList>
            <consortium name="The Broad Institute Genomics Platform"/>
            <consortium name="The Broad Institute Genome Sequencing Center for Infectious Disease"/>
            <person name="Wu L."/>
            <person name="Ma J."/>
        </authorList>
    </citation>
    <scope>NUCLEOTIDE SEQUENCE [LARGE SCALE GENOMIC DNA]</scope>
    <source>
        <strain evidence="11">KCTC 52438</strain>
    </source>
</reference>
<feature type="chain" id="PRO_5046279827" evidence="9">
    <location>
        <begin position="24"/>
        <end position="449"/>
    </location>
</feature>